<sequence>MDKLLKHTYIILLTLGIGLTAFAQGGRPPALRNNNAQTKVRKPTVAKRFEVIKKAYIAQRLALTQEQSAKFWPTYDEYQYELDVVADLRKANNAQPENGTDQFERELGYQQRITNLQKHYYEEFIKMIPPEKANLVFKSERDFKFELLRRLKEGRQQPF</sequence>
<evidence type="ECO:0000313" key="1">
    <source>
        <dbReference type="EMBL" id="QKJ28812.1"/>
    </source>
</evidence>
<dbReference type="Proteomes" id="UP000505355">
    <property type="component" value="Chromosome"/>
</dbReference>
<evidence type="ECO:0008006" key="3">
    <source>
        <dbReference type="Google" id="ProtNLM"/>
    </source>
</evidence>
<organism evidence="1 2">
    <name type="scientific">Mucilaginibacter mali</name>
    <dbReference type="NCBI Taxonomy" id="2740462"/>
    <lineage>
        <taxon>Bacteria</taxon>
        <taxon>Pseudomonadati</taxon>
        <taxon>Bacteroidota</taxon>
        <taxon>Sphingobacteriia</taxon>
        <taxon>Sphingobacteriales</taxon>
        <taxon>Sphingobacteriaceae</taxon>
        <taxon>Mucilaginibacter</taxon>
    </lineage>
</organism>
<dbReference type="RefSeq" id="WP_173413510.1">
    <property type="nucleotide sequence ID" value="NZ_CP054139.1"/>
</dbReference>
<gene>
    <name evidence="1" type="ORF">HQ865_03235</name>
</gene>
<evidence type="ECO:0000313" key="2">
    <source>
        <dbReference type="Proteomes" id="UP000505355"/>
    </source>
</evidence>
<keyword evidence="2" id="KW-1185">Reference proteome</keyword>
<name>A0A7D4QDF3_9SPHI</name>
<dbReference type="EMBL" id="CP054139">
    <property type="protein sequence ID" value="QKJ28812.1"/>
    <property type="molecule type" value="Genomic_DNA"/>
</dbReference>
<dbReference type="AlphaFoldDB" id="A0A7D4QDF3"/>
<reference evidence="1 2" key="1">
    <citation type="submission" date="2020-05" db="EMBL/GenBank/DDBJ databases">
        <title>Mucilaginibacter mali sp. nov.</title>
        <authorList>
            <person name="Kim H.S."/>
            <person name="Lee K.C."/>
            <person name="Suh M.K."/>
            <person name="Kim J.-S."/>
            <person name="Han K.-I."/>
            <person name="Eom M.K."/>
            <person name="Shin Y.K."/>
            <person name="Lee J.-S."/>
        </authorList>
    </citation>
    <scope>NUCLEOTIDE SEQUENCE [LARGE SCALE GENOMIC DNA]</scope>
    <source>
        <strain evidence="1 2">G2-14</strain>
    </source>
</reference>
<accession>A0A7D4QDF3</accession>
<dbReference type="KEGG" id="mmab:HQ865_03235"/>
<protein>
    <recommendedName>
        <fullName evidence="3">Sensor of ECF-type sigma factor</fullName>
    </recommendedName>
</protein>
<proteinExistence type="predicted"/>